<proteinExistence type="predicted"/>
<reference evidence="1 2" key="1">
    <citation type="journal article" date="2022" name="Hortic Res">
        <title>A haplotype resolved chromosomal level avocado genome allows analysis of novel avocado genes.</title>
        <authorList>
            <person name="Nath O."/>
            <person name="Fletcher S.J."/>
            <person name="Hayward A."/>
            <person name="Shaw L.M."/>
            <person name="Masouleh A.K."/>
            <person name="Furtado A."/>
            <person name="Henry R.J."/>
            <person name="Mitter N."/>
        </authorList>
    </citation>
    <scope>NUCLEOTIDE SEQUENCE [LARGE SCALE GENOMIC DNA]</scope>
    <source>
        <strain evidence="2">cv. Hass</strain>
    </source>
</reference>
<organism evidence="1 2">
    <name type="scientific">Persea americana</name>
    <name type="common">Avocado</name>
    <dbReference type="NCBI Taxonomy" id="3435"/>
    <lineage>
        <taxon>Eukaryota</taxon>
        <taxon>Viridiplantae</taxon>
        <taxon>Streptophyta</taxon>
        <taxon>Embryophyta</taxon>
        <taxon>Tracheophyta</taxon>
        <taxon>Spermatophyta</taxon>
        <taxon>Magnoliopsida</taxon>
        <taxon>Magnoliidae</taxon>
        <taxon>Laurales</taxon>
        <taxon>Lauraceae</taxon>
        <taxon>Persea</taxon>
    </lineage>
</organism>
<comment type="caution">
    <text evidence="1">The sequence shown here is derived from an EMBL/GenBank/DDBJ whole genome shotgun (WGS) entry which is preliminary data.</text>
</comment>
<evidence type="ECO:0000313" key="1">
    <source>
        <dbReference type="EMBL" id="KAJ8617990.1"/>
    </source>
</evidence>
<dbReference type="Proteomes" id="UP001234297">
    <property type="component" value="Chromosome 4"/>
</dbReference>
<evidence type="ECO:0000313" key="2">
    <source>
        <dbReference type="Proteomes" id="UP001234297"/>
    </source>
</evidence>
<gene>
    <name evidence="1" type="ORF">MRB53_014176</name>
</gene>
<accession>A0ACC2KA69</accession>
<sequence>MSTFFLSLLSHLPIFSSLLLLLITFHIPTPTAADPLYVICDNTANYTNTSSFGTNVKLLLRSLSSNSTSNNGFYNTSVGQEPNKAYGLTLCRGDATSNACQNCIETASDVILGQCPYGSATIWYDECLLRYSNANFLGSSSSPVWIYMWNTQNATNPDQFERVLGELINNLSSRAANEPRLRMFATGRASLSSFSIVFGLVQCIRDISAAPAPSPAPTAADTPPPTPTTTNTASPSNGTSTGTWGNSSKLIPILVPTIAGAVILSIIGALLLVKRRTNSKRNKTNTAVIDGLDGSEEPVQIDFDKIRAATNDFSDENKIGQGGFGPVYKSQLMEMHIAKREKLSYIRGKTKPPAESEDGYEKWYAENQKVKRWLLMSMAPEIMKRYLRLPTAHEIWSAPSKAFYDGSDELQVFSLNQRAFTAKQCGKSLSIYYGELTEIFHELDHRDKVVMKHADDVEAYRKSIERQRVHIFLAGLDGEFEQVHGEILRKEPVPDLEECYALVRHEAARRTTLNRESENSEASAMLGRNRHTKSRCYELVGYPEWWDHNRDPRKKASGKHSTAAVVEAKTDRDDEVAERASALVATTDTMYFPSASELQGEYHQEEVQTLDYATISEPMDKNVSDLDISGVNLDESDDKHSQSPINQNKSGLDTSGVNLDESGNENSHNIDIEAEPASIAPSKSESVSPQTDTPNQSLVEDAPESVPDPPRRQNPPRSNRARRPAACVLLRCPPASLTLCQHAPLLVDLLQCLPTCFTTHRPNPISLLCACAAACKLYL</sequence>
<protein>
    <submittedName>
        <fullName evidence="1">Uncharacterized protein</fullName>
    </submittedName>
</protein>
<name>A0ACC2KA69_PERAE</name>
<dbReference type="EMBL" id="CM056812">
    <property type="protein sequence ID" value="KAJ8617990.1"/>
    <property type="molecule type" value="Genomic_DNA"/>
</dbReference>
<keyword evidence="2" id="KW-1185">Reference proteome</keyword>